<dbReference type="Gene3D" id="3.20.180.10">
    <property type="entry name" value="PNP-oxidase-like"/>
    <property type="match status" value="1"/>
</dbReference>
<comment type="caution">
    <text evidence="3">The sequence shown here is derived from an EMBL/GenBank/DDBJ whole genome shotgun (WGS) entry which is preliminary data.</text>
</comment>
<dbReference type="SUPFAM" id="SSF50475">
    <property type="entry name" value="FMN-binding split barrel"/>
    <property type="match status" value="1"/>
</dbReference>
<organism evidence="3 4">
    <name type="scientific">Sulfurirhabdus autotrophica</name>
    <dbReference type="NCBI Taxonomy" id="1706046"/>
    <lineage>
        <taxon>Bacteria</taxon>
        <taxon>Pseudomonadati</taxon>
        <taxon>Pseudomonadota</taxon>
        <taxon>Betaproteobacteria</taxon>
        <taxon>Nitrosomonadales</taxon>
        <taxon>Sulfuricellaceae</taxon>
        <taxon>Sulfurirhabdus</taxon>
    </lineage>
</organism>
<dbReference type="GO" id="GO:0005737">
    <property type="term" value="C:cytoplasm"/>
    <property type="evidence" value="ECO:0007669"/>
    <property type="project" value="UniProtKB-ARBA"/>
</dbReference>
<dbReference type="OrthoDB" id="9776211at2"/>
<dbReference type="RefSeq" id="WP_124945866.1">
    <property type="nucleotide sequence ID" value="NZ_BHVT01000020.1"/>
</dbReference>
<sequence length="231" mass="26364">MTHGTAARRFIRAQHYGVLSTISKKLDGYPFGSIVPYILDHEARPIILISTLAEHTKNIDSDHRASLLIHEPSSDVQASARLTLVGNASRLADQFMVKPRYLRYFPQAATYFDTHDFFFYRIEPVNIRFIAGIGNIHWIQAANYQVPQTRLAEHEADIIAHMNQDHVDNLRQYCLCYHSVEALDVAMLGIDYDGFDVRADELILRFEFDEPVSDASEARKALVVMAQKSRL</sequence>
<dbReference type="InterPro" id="IPR012349">
    <property type="entry name" value="Split_barrel_FMN-bd"/>
</dbReference>
<proteinExistence type="predicted"/>
<evidence type="ECO:0000259" key="1">
    <source>
        <dbReference type="Pfam" id="PF10615"/>
    </source>
</evidence>
<dbReference type="PANTHER" id="PTHR13343">
    <property type="entry name" value="CREG1 PROTEIN"/>
    <property type="match status" value="1"/>
</dbReference>
<dbReference type="InterPro" id="IPR037119">
    <property type="entry name" value="Haem_oxidase_HugZ-like_sf"/>
</dbReference>
<dbReference type="PANTHER" id="PTHR13343:SF17">
    <property type="entry name" value="CELLULAR REPRESSOR OF E1A-STIMULATED GENES, ISOFORM A"/>
    <property type="match status" value="1"/>
</dbReference>
<dbReference type="InterPro" id="IPR019595">
    <property type="entry name" value="DUF2470"/>
</dbReference>
<dbReference type="InterPro" id="IPR055343">
    <property type="entry name" value="CREG_beta-barrel"/>
</dbReference>
<accession>A0A4R3YB07</accession>
<dbReference type="Pfam" id="PF13883">
    <property type="entry name" value="CREG_beta-barrel"/>
    <property type="match status" value="1"/>
</dbReference>
<gene>
    <name evidence="3" type="ORF">EDC63_103182</name>
</gene>
<name>A0A4R3YB07_9PROT</name>
<dbReference type="Pfam" id="PF10615">
    <property type="entry name" value="DUF2470"/>
    <property type="match status" value="1"/>
</dbReference>
<dbReference type="EMBL" id="SMCO01000003">
    <property type="protein sequence ID" value="TCV89110.1"/>
    <property type="molecule type" value="Genomic_DNA"/>
</dbReference>
<dbReference type="Gene3D" id="2.30.110.10">
    <property type="entry name" value="Electron Transport, Fmn-binding Protein, Chain A"/>
    <property type="match status" value="1"/>
</dbReference>
<protein>
    <submittedName>
        <fullName evidence="3">Uncharacterized protein</fullName>
    </submittedName>
</protein>
<evidence type="ECO:0000259" key="2">
    <source>
        <dbReference type="Pfam" id="PF13883"/>
    </source>
</evidence>
<dbReference type="Proteomes" id="UP000295367">
    <property type="component" value="Unassembled WGS sequence"/>
</dbReference>
<feature type="domain" description="CREG-like beta-barrel" evidence="2">
    <location>
        <begin position="4"/>
        <end position="144"/>
    </location>
</feature>
<evidence type="ECO:0000313" key="4">
    <source>
        <dbReference type="Proteomes" id="UP000295367"/>
    </source>
</evidence>
<dbReference type="AlphaFoldDB" id="A0A4R3YB07"/>
<reference evidence="3 4" key="1">
    <citation type="submission" date="2019-03" db="EMBL/GenBank/DDBJ databases">
        <title>Genomic Encyclopedia of Type Strains, Phase IV (KMG-IV): sequencing the most valuable type-strain genomes for metagenomic binning, comparative biology and taxonomic classification.</title>
        <authorList>
            <person name="Goeker M."/>
        </authorList>
    </citation>
    <scope>NUCLEOTIDE SEQUENCE [LARGE SCALE GENOMIC DNA]</scope>
    <source>
        <strain evidence="3 4">DSM 100309</strain>
    </source>
</reference>
<feature type="domain" description="DUF2470" evidence="1">
    <location>
        <begin position="155"/>
        <end position="225"/>
    </location>
</feature>
<keyword evidence="4" id="KW-1185">Reference proteome</keyword>
<evidence type="ECO:0000313" key="3">
    <source>
        <dbReference type="EMBL" id="TCV89110.1"/>
    </source>
</evidence>